<dbReference type="PANTHER" id="PTHR24321:SF14">
    <property type="entry name" value="SHORT-CHAIN TYPE DEHYDROGENASE_REDUCTASE BLR2146-RELATED"/>
    <property type="match status" value="1"/>
</dbReference>
<dbReference type="InterPro" id="IPR057326">
    <property type="entry name" value="KR_dom"/>
</dbReference>
<dbReference type="SMART" id="SM00822">
    <property type="entry name" value="PKS_KR"/>
    <property type="match status" value="1"/>
</dbReference>
<evidence type="ECO:0000259" key="3">
    <source>
        <dbReference type="SMART" id="SM00822"/>
    </source>
</evidence>
<dbReference type="PROSITE" id="PS00061">
    <property type="entry name" value="ADH_SHORT"/>
    <property type="match status" value="1"/>
</dbReference>
<dbReference type="EMBL" id="JAAKZX010000020">
    <property type="protein sequence ID" value="NGO42333.1"/>
    <property type="molecule type" value="Genomic_DNA"/>
</dbReference>
<comment type="caution">
    <text evidence="4">The sequence shown here is derived from an EMBL/GenBank/DDBJ whole genome shotgun (WGS) entry which is preliminary data.</text>
</comment>
<dbReference type="InterPro" id="IPR036291">
    <property type="entry name" value="NAD(P)-bd_dom_sf"/>
</dbReference>
<dbReference type="InterPro" id="IPR002347">
    <property type="entry name" value="SDR_fam"/>
</dbReference>
<evidence type="ECO:0000256" key="2">
    <source>
        <dbReference type="ARBA" id="ARBA00023002"/>
    </source>
</evidence>
<keyword evidence="2" id="KW-0560">Oxidoreductase</keyword>
<protein>
    <submittedName>
        <fullName evidence="4">SDR family oxidoreductase</fullName>
    </submittedName>
</protein>
<feature type="domain" description="Ketoreductase" evidence="3">
    <location>
        <begin position="1"/>
        <end position="185"/>
    </location>
</feature>
<organism evidence="4 5">
    <name type="scientific">Streptomyces ureilyticus</name>
    <dbReference type="NCBI Taxonomy" id="1775131"/>
    <lineage>
        <taxon>Bacteria</taxon>
        <taxon>Bacillati</taxon>
        <taxon>Actinomycetota</taxon>
        <taxon>Actinomycetes</taxon>
        <taxon>Kitasatosporales</taxon>
        <taxon>Streptomycetaceae</taxon>
        <taxon>Streptomyces</taxon>
    </lineage>
</organism>
<dbReference type="SUPFAM" id="SSF51735">
    <property type="entry name" value="NAD(P)-binding Rossmann-fold domains"/>
    <property type="match status" value="1"/>
</dbReference>
<evidence type="ECO:0000313" key="4">
    <source>
        <dbReference type="EMBL" id="NGO42333.1"/>
    </source>
</evidence>
<gene>
    <name evidence="4" type="ORF">G6048_09180</name>
</gene>
<dbReference type="PRINTS" id="PR00081">
    <property type="entry name" value="GDHRDH"/>
</dbReference>
<dbReference type="PRINTS" id="PR00080">
    <property type="entry name" value="SDRFAMILY"/>
</dbReference>
<dbReference type="InterPro" id="IPR020904">
    <property type="entry name" value="Sc_DH/Rdtase_CS"/>
</dbReference>
<dbReference type="Gene3D" id="3.40.50.720">
    <property type="entry name" value="NAD(P)-binding Rossmann-like Domain"/>
    <property type="match status" value="1"/>
</dbReference>
<sequence>MVTGGGSGIGAACARRLAAEGAAVVIADIDDAAGERVAAEIRARGQRARHVRSDVAVAADWRRLAEVVLGEYGRVDVLVSNAYALIVGAAHELAEDDWDRVVDVCLKATYLGVRALHAPLLAARGSVVAVSSVHGRTGAPGFTAYAAAKGGLEALVRQLAVEYGPHLRVNAVTPGPIATPQWGRTPEQSRRAEAARTVLGRFGEPEEVAAAVAFLASPEAGFITGAALPVDGGWSIRS</sequence>
<dbReference type="Proteomes" id="UP001518140">
    <property type="component" value="Unassembled WGS sequence"/>
</dbReference>
<comment type="similarity">
    <text evidence="1">Belongs to the short-chain dehydrogenases/reductases (SDR) family.</text>
</comment>
<dbReference type="CDD" id="cd05233">
    <property type="entry name" value="SDR_c"/>
    <property type="match status" value="1"/>
</dbReference>
<dbReference type="Pfam" id="PF13561">
    <property type="entry name" value="adh_short_C2"/>
    <property type="match status" value="1"/>
</dbReference>
<evidence type="ECO:0000313" key="5">
    <source>
        <dbReference type="Proteomes" id="UP001518140"/>
    </source>
</evidence>
<dbReference type="PANTHER" id="PTHR24321">
    <property type="entry name" value="DEHYDROGENASES, SHORT CHAIN"/>
    <property type="match status" value="1"/>
</dbReference>
<keyword evidence="5" id="KW-1185">Reference proteome</keyword>
<proteinExistence type="inferred from homology"/>
<name>A0ABX0DKL3_9ACTN</name>
<accession>A0ABX0DKL3</accession>
<reference evidence="4 5" key="1">
    <citation type="submission" date="2020-02" db="EMBL/GenBank/DDBJ databases">
        <title>Whole-genome analyses of novel actinobacteria.</title>
        <authorList>
            <person name="Sahin N."/>
            <person name="Tokatli A."/>
        </authorList>
    </citation>
    <scope>NUCLEOTIDE SEQUENCE [LARGE SCALE GENOMIC DNA]</scope>
    <source>
        <strain evidence="4 5">YC419</strain>
    </source>
</reference>
<evidence type="ECO:0000256" key="1">
    <source>
        <dbReference type="ARBA" id="ARBA00006484"/>
    </source>
</evidence>